<accession>A0A1I2T8Y8</accession>
<protein>
    <submittedName>
        <fullName evidence="1">Uncharacterized protein</fullName>
    </submittedName>
</protein>
<evidence type="ECO:0000313" key="1">
    <source>
        <dbReference type="EMBL" id="SFG61453.1"/>
    </source>
</evidence>
<keyword evidence="2" id="KW-1185">Reference proteome</keyword>
<dbReference type="RefSeq" id="WP_090728678.1">
    <property type="nucleotide sequence ID" value="NZ_FOOU01000009.1"/>
</dbReference>
<dbReference type="STRING" id="1045558.SAMN05216175_109147"/>
<dbReference type="EMBL" id="FOOU01000009">
    <property type="protein sequence ID" value="SFG61453.1"/>
    <property type="molecule type" value="Genomic_DNA"/>
</dbReference>
<organism evidence="1 2">
    <name type="scientific">Neptunomonas qingdaonensis</name>
    <dbReference type="NCBI Taxonomy" id="1045558"/>
    <lineage>
        <taxon>Bacteria</taxon>
        <taxon>Pseudomonadati</taxon>
        <taxon>Pseudomonadota</taxon>
        <taxon>Gammaproteobacteria</taxon>
        <taxon>Oceanospirillales</taxon>
        <taxon>Oceanospirillaceae</taxon>
        <taxon>Neptunomonas</taxon>
    </lineage>
</organism>
<dbReference type="AlphaFoldDB" id="A0A1I2T8Y8"/>
<sequence length="85" mass="9321">MVDEKKVLEQTVLEIIRLPSGEYAMRKAGEEEPLITVNLSQCVKDGLNGQSEELARMILVAGAKMMSELSLESAEASRPPKPVVH</sequence>
<proteinExistence type="predicted"/>
<name>A0A1I2T8Y8_9GAMM</name>
<dbReference type="OrthoDB" id="6370236at2"/>
<gene>
    <name evidence="1" type="ORF">SAMN05216175_109147</name>
</gene>
<evidence type="ECO:0000313" key="2">
    <source>
        <dbReference type="Proteomes" id="UP000198623"/>
    </source>
</evidence>
<dbReference type="Proteomes" id="UP000198623">
    <property type="component" value="Unassembled WGS sequence"/>
</dbReference>
<reference evidence="2" key="1">
    <citation type="submission" date="2016-10" db="EMBL/GenBank/DDBJ databases">
        <authorList>
            <person name="Varghese N."/>
            <person name="Submissions S."/>
        </authorList>
    </citation>
    <scope>NUCLEOTIDE SEQUENCE [LARGE SCALE GENOMIC DNA]</scope>
    <source>
        <strain evidence="2">CGMCC 1.10971</strain>
    </source>
</reference>